<feature type="transmembrane region" description="Helical" evidence="10">
    <location>
        <begin position="159"/>
        <end position="176"/>
    </location>
</feature>
<evidence type="ECO:0000256" key="7">
    <source>
        <dbReference type="ARBA" id="ARBA00022989"/>
    </source>
</evidence>
<dbReference type="GO" id="GO:0015190">
    <property type="term" value="F:L-leucine transmembrane transporter activity"/>
    <property type="evidence" value="ECO:0007669"/>
    <property type="project" value="TreeGrafter"/>
</dbReference>
<gene>
    <name evidence="11" type="ORF">Asru_0191_02</name>
</gene>
<dbReference type="GO" id="GO:0005304">
    <property type="term" value="F:L-valine transmembrane transporter activity"/>
    <property type="evidence" value="ECO:0007669"/>
    <property type="project" value="TreeGrafter"/>
</dbReference>
<accession>A0A0D6P582</accession>
<dbReference type="Proteomes" id="UP000032680">
    <property type="component" value="Unassembled WGS sequence"/>
</dbReference>
<dbReference type="GO" id="GO:1903806">
    <property type="term" value="P:L-isoleucine import across plasma membrane"/>
    <property type="evidence" value="ECO:0007669"/>
    <property type="project" value="TreeGrafter"/>
</dbReference>
<dbReference type="PANTHER" id="PTHR11795:SF371">
    <property type="entry name" value="HIGH-AFFINITY BRANCHED-CHAIN AMINO ACID TRANSPORT SYSTEM PERMEASE PROTEIN LIVH"/>
    <property type="match status" value="1"/>
</dbReference>
<evidence type="ECO:0000256" key="1">
    <source>
        <dbReference type="ARBA" id="ARBA00004651"/>
    </source>
</evidence>
<dbReference type="PANTHER" id="PTHR11795">
    <property type="entry name" value="BRANCHED-CHAIN AMINO ACID TRANSPORT SYSTEM PERMEASE PROTEIN LIVH"/>
    <property type="match status" value="1"/>
</dbReference>
<keyword evidence="6" id="KW-0029">Amino-acid transport</keyword>
<keyword evidence="8 10" id="KW-0472">Membrane</keyword>
<dbReference type="CDD" id="cd06582">
    <property type="entry name" value="TM_PBP1_LivH_like"/>
    <property type="match status" value="1"/>
</dbReference>
<protein>
    <submittedName>
        <fullName evidence="11">Innermembrane translocator</fullName>
    </submittedName>
</protein>
<feature type="transmembrane region" description="Helical" evidence="10">
    <location>
        <begin position="42"/>
        <end position="62"/>
    </location>
</feature>
<comment type="similarity">
    <text evidence="9">Belongs to the binding-protein-dependent transport system permease family. LivHM subfamily.</text>
</comment>
<evidence type="ECO:0000256" key="8">
    <source>
        <dbReference type="ARBA" id="ARBA00023136"/>
    </source>
</evidence>
<dbReference type="GO" id="GO:0015188">
    <property type="term" value="F:L-isoleucine transmembrane transporter activity"/>
    <property type="evidence" value="ECO:0007669"/>
    <property type="project" value="TreeGrafter"/>
</dbReference>
<dbReference type="GO" id="GO:0015808">
    <property type="term" value="P:L-alanine transport"/>
    <property type="evidence" value="ECO:0007669"/>
    <property type="project" value="TreeGrafter"/>
</dbReference>
<dbReference type="EMBL" id="BANB01000191">
    <property type="protein sequence ID" value="GAN76920.1"/>
    <property type="molecule type" value="Genomic_DNA"/>
</dbReference>
<dbReference type="Pfam" id="PF02653">
    <property type="entry name" value="BPD_transp_2"/>
    <property type="match status" value="1"/>
</dbReference>
<evidence type="ECO:0000256" key="10">
    <source>
        <dbReference type="SAM" id="Phobius"/>
    </source>
</evidence>
<evidence type="ECO:0000256" key="4">
    <source>
        <dbReference type="ARBA" id="ARBA00022519"/>
    </source>
</evidence>
<feature type="transmembrane region" description="Helical" evidence="10">
    <location>
        <begin position="112"/>
        <end position="133"/>
    </location>
</feature>
<keyword evidence="12" id="KW-1185">Reference proteome</keyword>
<evidence type="ECO:0000256" key="2">
    <source>
        <dbReference type="ARBA" id="ARBA00022448"/>
    </source>
</evidence>
<evidence type="ECO:0000313" key="11">
    <source>
        <dbReference type="EMBL" id="GAN76920.1"/>
    </source>
</evidence>
<feature type="transmembrane region" description="Helical" evidence="10">
    <location>
        <begin position="248"/>
        <end position="268"/>
    </location>
</feature>
<sequence>MSFGDLLLQQTINGLSLGAMYALLALGFTLVYGILELINFAHFNVFMVGSFIGLWVLEGLGLSGQSVILHGAALAGALLAALAVTMLLSGLLGVAIERLSLRPLRGVRGPAAMITTIGVSYILFNVVLLGVGADSKNYPDPLPPVAWHIGGAVLRLREVLIWLAALLLMAGLHVFVRRTRLGRAMRATAQDAEAARMMGVDVDRVVMTAFFLGSALAGAGGLAFGLYYDFTSFLIGFTAGLRAFTAAVLGGIGSIEGAMVGGLLVGLIEAFAGQFIAAAWADVIIFSLLVLVLVFRPAGLFGRPAVVKS</sequence>
<evidence type="ECO:0000256" key="9">
    <source>
        <dbReference type="ARBA" id="ARBA00037998"/>
    </source>
</evidence>
<dbReference type="GO" id="GO:0042941">
    <property type="term" value="P:D-alanine transmembrane transport"/>
    <property type="evidence" value="ECO:0007669"/>
    <property type="project" value="TreeGrafter"/>
</dbReference>
<comment type="subcellular location">
    <subcellularLocation>
        <location evidence="1">Cell membrane</location>
        <topology evidence="1">Multi-pass membrane protein</topology>
    </subcellularLocation>
</comment>
<evidence type="ECO:0000256" key="6">
    <source>
        <dbReference type="ARBA" id="ARBA00022970"/>
    </source>
</evidence>
<feature type="transmembrane region" description="Helical" evidence="10">
    <location>
        <begin position="205"/>
        <end position="228"/>
    </location>
</feature>
<dbReference type="GO" id="GO:0015192">
    <property type="term" value="F:L-phenylalanine transmembrane transporter activity"/>
    <property type="evidence" value="ECO:0007669"/>
    <property type="project" value="TreeGrafter"/>
</dbReference>
<evidence type="ECO:0000256" key="3">
    <source>
        <dbReference type="ARBA" id="ARBA00022475"/>
    </source>
</evidence>
<keyword evidence="3" id="KW-1003">Cell membrane</keyword>
<evidence type="ECO:0000256" key="5">
    <source>
        <dbReference type="ARBA" id="ARBA00022692"/>
    </source>
</evidence>
<dbReference type="InterPro" id="IPR052157">
    <property type="entry name" value="BCAA_transport_permease"/>
</dbReference>
<dbReference type="OrthoDB" id="9778908at2"/>
<keyword evidence="7 10" id="KW-1133">Transmembrane helix</keyword>
<feature type="transmembrane region" description="Helical" evidence="10">
    <location>
        <begin position="68"/>
        <end position="92"/>
    </location>
</feature>
<keyword evidence="5 10" id="KW-0812">Transmembrane</keyword>
<keyword evidence="2" id="KW-0813">Transport</keyword>
<keyword evidence="4" id="KW-0997">Cell inner membrane</keyword>
<dbReference type="GO" id="GO:0005886">
    <property type="term" value="C:plasma membrane"/>
    <property type="evidence" value="ECO:0007669"/>
    <property type="project" value="UniProtKB-SubCell"/>
</dbReference>
<organism evidence="11 12">
    <name type="scientific">Acidisphaera rubrifaciens HS-AP3</name>
    <dbReference type="NCBI Taxonomy" id="1231350"/>
    <lineage>
        <taxon>Bacteria</taxon>
        <taxon>Pseudomonadati</taxon>
        <taxon>Pseudomonadota</taxon>
        <taxon>Alphaproteobacteria</taxon>
        <taxon>Acetobacterales</taxon>
        <taxon>Acetobacteraceae</taxon>
        <taxon>Acidisphaera</taxon>
    </lineage>
</organism>
<comment type="caution">
    <text evidence="11">The sequence shown here is derived from an EMBL/GenBank/DDBJ whole genome shotgun (WGS) entry which is preliminary data.</text>
</comment>
<feature type="transmembrane region" description="Helical" evidence="10">
    <location>
        <begin position="12"/>
        <end position="35"/>
    </location>
</feature>
<feature type="transmembrane region" description="Helical" evidence="10">
    <location>
        <begin position="275"/>
        <end position="295"/>
    </location>
</feature>
<dbReference type="InterPro" id="IPR001851">
    <property type="entry name" value="ABC_transp_permease"/>
</dbReference>
<name>A0A0D6P582_9PROT</name>
<proteinExistence type="inferred from homology"/>
<dbReference type="RefSeq" id="WP_048860840.1">
    <property type="nucleotide sequence ID" value="NZ_BANB01000191.1"/>
</dbReference>
<dbReference type="AlphaFoldDB" id="A0A0D6P582"/>
<reference evidence="11 12" key="1">
    <citation type="submission" date="2012-11" db="EMBL/GenBank/DDBJ databases">
        <title>Whole genome sequence of Acidisphaera rubrifaciens HS-AP3.</title>
        <authorList>
            <person name="Azuma Y."/>
            <person name="Higashiura N."/>
            <person name="Hirakawa H."/>
            <person name="Matsushita K."/>
        </authorList>
    </citation>
    <scope>NUCLEOTIDE SEQUENCE [LARGE SCALE GENOMIC DNA]</scope>
    <source>
        <strain evidence="11 12">HS-AP3</strain>
    </source>
</reference>
<evidence type="ECO:0000313" key="12">
    <source>
        <dbReference type="Proteomes" id="UP000032680"/>
    </source>
</evidence>